<dbReference type="InterPro" id="IPR048319">
    <property type="entry name" value="Vps52_CC"/>
</dbReference>
<dbReference type="GO" id="GO:0042147">
    <property type="term" value="P:retrograde transport, endosome to Golgi"/>
    <property type="evidence" value="ECO:0007669"/>
    <property type="project" value="TreeGrafter"/>
</dbReference>
<dbReference type="GO" id="GO:0000938">
    <property type="term" value="C:GARP complex"/>
    <property type="evidence" value="ECO:0007669"/>
    <property type="project" value="TreeGrafter"/>
</dbReference>
<feature type="compositionally biased region" description="Pro residues" evidence="6">
    <location>
        <begin position="660"/>
        <end position="670"/>
    </location>
</feature>
<feature type="domain" description="Vps52 coiled-coil" evidence="7">
    <location>
        <begin position="63"/>
        <end position="234"/>
    </location>
</feature>
<evidence type="ECO:0000256" key="5">
    <source>
        <dbReference type="ARBA" id="ARBA00023034"/>
    </source>
</evidence>
<evidence type="ECO:0000259" key="7">
    <source>
        <dbReference type="Pfam" id="PF04129"/>
    </source>
</evidence>
<evidence type="ECO:0000256" key="6">
    <source>
        <dbReference type="SAM" id="MobiDB-lite"/>
    </source>
</evidence>
<feature type="compositionally biased region" description="Basic and acidic residues" evidence="6">
    <location>
        <begin position="602"/>
        <end position="614"/>
    </location>
</feature>
<dbReference type="GO" id="GO:0005829">
    <property type="term" value="C:cytosol"/>
    <property type="evidence" value="ECO:0007669"/>
    <property type="project" value="GOC"/>
</dbReference>
<evidence type="ECO:0000313" key="9">
    <source>
        <dbReference type="EMBL" id="CEM10382.1"/>
    </source>
</evidence>
<dbReference type="GO" id="GO:0006896">
    <property type="term" value="P:Golgi to vacuole transport"/>
    <property type="evidence" value="ECO:0007669"/>
    <property type="project" value="TreeGrafter"/>
</dbReference>
<dbReference type="InterPro" id="IPR048361">
    <property type="entry name" value="Vps52_C"/>
</dbReference>
<accession>A0A0G4FCE6</accession>
<gene>
    <name evidence="9" type="ORF">Cvel_16183</name>
</gene>
<comment type="subcellular location">
    <subcellularLocation>
        <location evidence="1">Golgi apparatus</location>
        <location evidence="1">trans-Golgi network</location>
    </subcellularLocation>
</comment>
<dbReference type="GO" id="GO:0032456">
    <property type="term" value="P:endocytic recycling"/>
    <property type="evidence" value="ECO:0007669"/>
    <property type="project" value="TreeGrafter"/>
</dbReference>
<evidence type="ECO:0008006" key="10">
    <source>
        <dbReference type="Google" id="ProtNLM"/>
    </source>
</evidence>
<dbReference type="Pfam" id="PF04129">
    <property type="entry name" value="Vps52_CC"/>
    <property type="match status" value="1"/>
</dbReference>
<feature type="compositionally biased region" description="Low complexity" evidence="6">
    <location>
        <begin position="623"/>
        <end position="654"/>
    </location>
</feature>
<keyword evidence="3" id="KW-0813">Transport</keyword>
<evidence type="ECO:0000256" key="2">
    <source>
        <dbReference type="ARBA" id="ARBA00008180"/>
    </source>
</evidence>
<feature type="region of interest" description="Disordered" evidence="6">
    <location>
        <begin position="602"/>
        <end position="696"/>
    </location>
</feature>
<feature type="domain" description="Vps52 C-terminal" evidence="8">
    <location>
        <begin position="252"/>
        <end position="507"/>
    </location>
</feature>
<dbReference type="InterPro" id="IPR007258">
    <property type="entry name" value="Vps52"/>
</dbReference>
<dbReference type="Pfam" id="PF20655">
    <property type="entry name" value="Vps52_C"/>
    <property type="match status" value="1"/>
</dbReference>
<reference evidence="9" key="1">
    <citation type="submission" date="2014-11" db="EMBL/GenBank/DDBJ databases">
        <authorList>
            <person name="Otto D Thomas"/>
            <person name="Naeem Raeece"/>
        </authorList>
    </citation>
    <scope>NUCLEOTIDE SEQUENCE</scope>
</reference>
<organism evidence="9">
    <name type="scientific">Chromera velia CCMP2878</name>
    <dbReference type="NCBI Taxonomy" id="1169474"/>
    <lineage>
        <taxon>Eukaryota</taxon>
        <taxon>Sar</taxon>
        <taxon>Alveolata</taxon>
        <taxon>Colpodellida</taxon>
        <taxon>Chromeraceae</taxon>
        <taxon>Chromera</taxon>
    </lineage>
</organism>
<dbReference type="GO" id="GO:0019905">
    <property type="term" value="F:syntaxin binding"/>
    <property type="evidence" value="ECO:0007669"/>
    <property type="project" value="TreeGrafter"/>
</dbReference>
<evidence type="ECO:0000256" key="3">
    <source>
        <dbReference type="ARBA" id="ARBA00022448"/>
    </source>
</evidence>
<proteinExistence type="inferred from homology"/>
<feature type="region of interest" description="Disordered" evidence="6">
    <location>
        <begin position="513"/>
        <end position="547"/>
    </location>
</feature>
<keyword evidence="5" id="KW-0333">Golgi apparatus</keyword>
<comment type="similarity">
    <text evidence="2">Belongs to the VPS52 family.</text>
</comment>
<name>A0A0G4FCE6_9ALVE</name>
<dbReference type="VEuPathDB" id="CryptoDB:Cvel_16183"/>
<sequence>MLAENGDYTKLRDLLEKYHDHPIVQSALHPPETQKDFRKHLGKHIRSIEEQMHRMESEVVSQYLKSSDSLLALHREAANCETILSKMEDLLSDFQKDLTGISSQIRKLQTDSMTMNIKLQNRKSAHEVLSAYLDQIVVTPQLIKTICDGEVNERYLEALEELTRKLEHARQPGMQEHPASAASVPELEKLESKAVARVRDFLVAQVNLLKKPRTNIQIIQQNVLLRCAAFNHFLAEHHPPSFDAVKQTYTGTMSRILQGQFKTYALSLGKLNLDTAPTKTDLLGAPESGIPAGATLGGFLGLSKPSAILQSRGNVFSMAGRDSILDEIAHESPPVVPSTQSVAGRKLYHEQLFRAEQVLLADTATSETQFLRPFFGVTGQALSEVFQLVMGRSLQASLESLENFLFGCHDALCLLLMLRVVEGTRHTLAKRRIDVLAGYLKQVEALVEPRFRLCLQRHAASLGQASTPSTVKQLFPQATAQGPMRSHPHFVSRRVAEFLAALQALSAPLEFPSASTSGREREVGGLSPLPPPAAGRDRERPPPTPQWQAPMLTAVLTLGTAYEQLVMTLSSELSNVRDREVFVINNVDLVISVLEERRRDKLEKHADSRNRRTSVDGPLSPTLARSSPPLPSGPSSSSSSSAVAAAAARTTSPLWGGGGRPPPPPPPPSGEPASSSSSSSSTAFVGGEPSSSSSSAFGTVLQRLETRLREQVGLFVEALLEKRMKDLIAFVKKKEALGEQEEGGEKGGGGAPSDLETRQMERLVRMFAADWLKAMEEIQKEVMGAFTNFNCGAKILKQALAQLLLYYSRFQRILQTALQSAPSQPAFFRDLVPNSTLLSEIKKHSKAF</sequence>
<dbReference type="PANTHER" id="PTHR14190:SF7">
    <property type="entry name" value="VACUOLAR PROTEIN SORTING-ASSOCIATED PROTEIN 52 HOMOLOG"/>
    <property type="match status" value="1"/>
</dbReference>
<dbReference type="EMBL" id="CDMZ01000259">
    <property type="protein sequence ID" value="CEM10382.1"/>
    <property type="molecule type" value="Genomic_DNA"/>
</dbReference>
<dbReference type="AlphaFoldDB" id="A0A0G4FCE6"/>
<dbReference type="PANTHER" id="PTHR14190">
    <property type="entry name" value="SUPPRESSOR OF ACTIN MUTATIONS 2/VACUOLAR PROTEIN SORTING 52"/>
    <property type="match status" value="1"/>
</dbReference>
<feature type="compositionally biased region" description="Low complexity" evidence="6">
    <location>
        <begin position="671"/>
        <end position="681"/>
    </location>
</feature>
<evidence type="ECO:0000256" key="1">
    <source>
        <dbReference type="ARBA" id="ARBA00004601"/>
    </source>
</evidence>
<protein>
    <recommendedName>
        <fullName evidence="10">Vacuolar protein sorting-associated protein 52 homolog</fullName>
    </recommendedName>
</protein>
<evidence type="ECO:0000259" key="8">
    <source>
        <dbReference type="Pfam" id="PF20655"/>
    </source>
</evidence>
<keyword evidence="4" id="KW-0653">Protein transport</keyword>
<dbReference type="PhylomeDB" id="A0A0G4FCE6"/>
<dbReference type="GO" id="GO:0015031">
    <property type="term" value="P:protein transport"/>
    <property type="evidence" value="ECO:0007669"/>
    <property type="project" value="UniProtKB-KW"/>
</dbReference>
<evidence type="ECO:0000256" key="4">
    <source>
        <dbReference type="ARBA" id="ARBA00022927"/>
    </source>
</evidence>